<keyword evidence="1" id="KW-0472">Membrane</keyword>
<feature type="chain" id="PRO_5030173423" description="Transketolase" evidence="2">
    <location>
        <begin position="27"/>
        <end position="199"/>
    </location>
</feature>
<accession>K9ZPH2</accession>
<keyword evidence="2" id="KW-0732">Signal</keyword>
<proteinExistence type="predicted"/>
<evidence type="ECO:0000313" key="3">
    <source>
        <dbReference type="EMBL" id="AFZ61101.1"/>
    </source>
</evidence>
<reference evidence="4" key="1">
    <citation type="journal article" date="2013" name="Proc. Natl. Acad. Sci. U.S.A.">
        <title>Improving the coverage of the cyanobacterial phylum using diversity-driven genome sequencing.</title>
        <authorList>
            <person name="Shih P.M."/>
            <person name="Wu D."/>
            <person name="Latifi A."/>
            <person name="Axen S.D."/>
            <person name="Fewer D.P."/>
            <person name="Talla E."/>
            <person name="Calteau A."/>
            <person name="Cai F."/>
            <person name="Tandeau de Marsac N."/>
            <person name="Rippka R."/>
            <person name="Herdman M."/>
            <person name="Sivonen K."/>
            <person name="Coursin T."/>
            <person name="Laurent T."/>
            <person name="Goodwin L."/>
            <person name="Nolan M."/>
            <person name="Davenport K.W."/>
            <person name="Han C.S."/>
            <person name="Rubin E.M."/>
            <person name="Eisen J.A."/>
            <person name="Woyke T."/>
            <person name="Gugger M."/>
            <person name="Kerfeld C.A."/>
        </authorList>
    </citation>
    <scope>NUCLEOTIDE SEQUENCE [LARGE SCALE GENOMIC DNA]</scope>
    <source>
        <strain evidence="4">ATCC 27899 / PCC 7122</strain>
    </source>
</reference>
<evidence type="ECO:0000256" key="2">
    <source>
        <dbReference type="SAM" id="SignalP"/>
    </source>
</evidence>
<name>K9ZPH2_ANACC</name>
<dbReference type="Proteomes" id="UP000010474">
    <property type="component" value="Plasmid pANACY.02"/>
</dbReference>
<evidence type="ECO:0000313" key="4">
    <source>
        <dbReference type="Proteomes" id="UP000010474"/>
    </source>
</evidence>
<sequence>MLYLSTINKTLGYTLFFALFVTPATAHNIQVSGDVAGTWHIEPNHTPKAGEYAKAWVALTRKGGKILPLDQTDCQMAVYLQPRKTADLPTLQPTVKAISVEKYQGIPGADIVFPNTGIYQLELNCAPKTEGNFQPFQMKYEVTVASGVNAPSLASQELAQSEKTATSTTKQELNIPAIASAVFLGLGILGILIRRSVKR</sequence>
<geneLocation type="plasmid" evidence="3 4">
    <name>pANACY.02</name>
</geneLocation>
<dbReference type="AlphaFoldDB" id="K9ZPH2"/>
<dbReference type="RefSeq" id="WP_015364253.1">
    <property type="nucleotide sequence ID" value="NC_020157.1"/>
</dbReference>
<dbReference type="PATRIC" id="fig|272123.3.peg.6296"/>
<dbReference type="EMBL" id="CP003661">
    <property type="protein sequence ID" value="AFZ61101.1"/>
    <property type="molecule type" value="Genomic_DNA"/>
</dbReference>
<dbReference type="KEGG" id="acy:Anacy_5804"/>
<protein>
    <recommendedName>
        <fullName evidence="5">Transketolase</fullName>
    </recommendedName>
</protein>
<organism evidence="3 4">
    <name type="scientific">Anabaena cylindrica (strain ATCC 27899 / PCC 7122)</name>
    <dbReference type="NCBI Taxonomy" id="272123"/>
    <lineage>
        <taxon>Bacteria</taxon>
        <taxon>Bacillati</taxon>
        <taxon>Cyanobacteriota</taxon>
        <taxon>Cyanophyceae</taxon>
        <taxon>Nostocales</taxon>
        <taxon>Nostocaceae</taxon>
        <taxon>Anabaena</taxon>
    </lineage>
</organism>
<keyword evidence="1" id="KW-0812">Transmembrane</keyword>
<keyword evidence="1" id="KW-1133">Transmembrane helix</keyword>
<evidence type="ECO:0000256" key="1">
    <source>
        <dbReference type="SAM" id="Phobius"/>
    </source>
</evidence>
<gene>
    <name evidence="3" type="ordered locus">Anacy_5804</name>
</gene>
<keyword evidence="3" id="KW-0614">Plasmid</keyword>
<feature type="transmembrane region" description="Helical" evidence="1">
    <location>
        <begin position="173"/>
        <end position="193"/>
    </location>
</feature>
<keyword evidence="4" id="KW-1185">Reference proteome</keyword>
<feature type="signal peptide" evidence="2">
    <location>
        <begin position="1"/>
        <end position="26"/>
    </location>
</feature>
<dbReference type="HOGENOM" id="CLU_112440_0_0_3"/>
<dbReference type="OrthoDB" id="509850at2"/>
<evidence type="ECO:0008006" key="5">
    <source>
        <dbReference type="Google" id="ProtNLM"/>
    </source>
</evidence>